<keyword evidence="2 5" id="KW-0808">Transferase</keyword>
<keyword evidence="1 5" id="KW-0489">Methyltransferase</keyword>
<dbReference type="PIRSF" id="PIRSF004505">
    <property type="entry name" value="MT_bac"/>
    <property type="match status" value="1"/>
</dbReference>
<evidence type="ECO:0000313" key="7">
    <source>
        <dbReference type="Proteomes" id="UP000230292"/>
    </source>
</evidence>
<gene>
    <name evidence="5" type="primary">rlmH</name>
    <name evidence="6" type="ORF">COW24_04125</name>
</gene>
<evidence type="ECO:0000313" key="6">
    <source>
        <dbReference type="EMBL" id="PIW36723.1"/>
    </source>
</evidence>
<feature type="binding site" evidence="5">
    <location>
        <begin position="108"/>
        <end position="113"/>
    </location>
    <ligand>
        <name>S-adenosyl-L-methionine</name>
        <dbReference type="ChEBI" id="CHEBI:59789"/>
    </ligand>
</feature>
<comment type="subunit">
    <text evidence="5">Homodimer.</text>
</comment>
<dbReference type="EC" id="2.1.1.177" evidence="5"/>
<dbReference type="InterPro" id="IPR029028">
    <property type="entry name" value="Alpha/beta_knot_MTases"/>
</dbReference>
<evidence type="ECO:0000256" key="2">
    <source>
        <dbReference type="ARBA" id="ARBA00022679"/>
    </source>
</evidence>
<dbReference type="HAMAP" id="MF_00658">
    <property type="entry name" value="23SrRNA_methyltr_H"/>
    <property type="match status" value="1"/>
</dbReference>
<proteinExistence type="inferred from homology"/>
<sequence>MHITILSVGKTRSRELLTLEDEYAGRIRGRFTCNRTYLKNDKELMSAIIKTKGLVTLLDEHGSLMNSREFATYLDKKSSLTSDFTMVVGDAAGLPAAARDYATDIIALSEMTFPHELARVLLLEQIYRAQTLIEGHPYHKD</sequence>
<dbReference type="InterPro" id="IPR003742">
    <property type="entry name" value="RlmH-like"/>
</dbReference>
<evidence type="ECO:0000256" key="3">
    <source>
        <dbReference type="ARBA" id="ARBA00022691"/>
    </source>
</evidence>
<dbReference type="InterPro" id="IPR029026">
    <property type="entry name" value="tRNA_m1G_MTases_N"/>
</dbReference>
<dbReference type="GO" id="GO:0070038">
    <property type="term" value="F:rRNA (pseudouridine-N3-)-methyltransferase activity"/>
    <property type="evidence" value="ECO:0007669"/>
    <property type="project" value="UniProtKB-UniRule"/>
</dbReference>
<protein>
    <recommendedName>
        <fullName evidence="5">Ribosomal RNA large subunit methyltransferase H</fullName>
        <ecNumber evidence="5">2.1.1.177</ecNumber>
    </recommendedName>
    <alternativeName>
        <fullName evidence="5">23S rRNA (pseudouridine1915-N3)-methyltransferase</fullName>
    </alternativeName>
    <alternativeName>
        <fullName evidence="5">23S rRNA m3Psi1915 methyltransferase</fullName>
    </alternativeName>
    <alternativeName>
        <fullName evidence="5">rRNA (pseudouridine-N3-)-methyltransferase RlmH</fullName>
    </alternativeName>
</protein>
<keyword evidence="5" id="KW-0963">Cytoplasm</keyword>
<feature type="binding site" evidence="5">
    <location>
        <position position="58"/>
    </location>
    <ligand>
        <name>S-adenosyl-L-methionine</name>
        <dbReference type="ChEBI" id="CHEBI:59789"/>
    </ligand>
</feature>
<organism evidence="6 7">
    <name type="scientific">Candidatus Kerfeldbacteria bacterium CG15_BIG_FIL_POST_REV_8_21_14_020_45_12</name>
    <dbReference type="NCBI Taxonomy" id="2014247"/>
    <lineage>
        <taxon>Bacteria</taxon>
        <taxon>Candidatus Kerfeldiibacteriota</taxon>
    </lineage>
</organism>
<dbReference type="Pfam" id="PF02590">
    <property type="entry name" value="SPOUT_MTase"/>
    <property type="match status" value="1"/>
</dbReference>
<accession>A0A2M7H3B9</accession>
<dbReference type="CDD" id="cd18081">
    <property type="entry name" value="RlmH-like"/>
    <property type="match status" value="1"/>
</dbReference>
<keyword evidence="3 5" id="KW-0949">S-adenosyl-L-methionine</keyword>
<comment type="function">
    <text evidence="5">Specifically methylates the pseudouridine at position 1915 (m3Psi1915) in 23S rRNA.</text>
</comment>
<evidence type="ECO:0000256" key="4">
    <source>
        <dbReference type="ARBA" id="ARBA00038303"/>
    </source>
</evidence>
<name>A0A2M7H3B9_9BACT</name>
<dbReference type="AlphaFoldDB" id="A0A2M7H3B9"/>
<dbReference type="SUPFAM" id="SSF75217">
    <property type="entry name" value="alpha/beta knot"/>
    <property type="match status" value="1"/>
</dbReference>
<keyword evidence="5" id="KW-0698">rRNA processing</keyword>
<evidence type="ECO:0000256" key="1">
    <source>
        <dbReference type="ARBA" id="ARBA00022603"/>
    </source>
</evidence>
<reference evidence="6 7" key="1">
    <citation type="submission" date="2017-09" db="EMBL/GenBank/DDBJ databases">
        <title>Depth-based differentiation of microbial function through sediment-hosted aquifers and enrichment of novel symbionts in the deep terrestrial subsurface.</title>
        <authorList>
            <person name="Probst A.J."/>
            <person name="Ladd B."/>
            <person name="Jarett J.K."/>
            <person name="Geller-Mcgrath D.E."/>
            <person name="Sieber C.M."/>
            <person name="Emerson J.B."/>
            <person name="Anantharaman K."/>
            <person name="Thomas B.C."/>
            <person name="Malmstrom R."/>
            <person name="Stieglmeier M."/>
            <person name="Klingl A."/>
            <person name="Woyke T."/>
            <person name="Ryan C.M."/>
            <person name="Banfield J.F."/>
        </authorList>
    </citation>
    <scope>NUCLEOTIDE SEQUENCE [LARGE SCALE GENOMIC DNA]</scope>
    <source>
        <strain evidence="6">CG15_BIG_FIL_POST_REV_8_21_14_020_45_12</strain>
    </source>
</reference>
<comment type="similarity">
    <text evidence="4 5">Belongs to the RNA methyltransferase RlmH family.</text>
</comment>
<dbReference type="EMBL" id="PFGC01000042">
    <property type="protein sequence ID" value="PIW36723.1"/>
    <property type="molecule type" value="Genomic_DNA"/>
</dbReference>
<dbReference type="Gene3D" id="3.40.1280.10">
    <property type="match status" value="1"/>
</dbReference>
<dbReference type="Proteomes" id="UP000230292">
    <property type="component" value="Unassembled WGS sequence"/>
</dbReference>
<comment type="caution">
    <text evidence="6">The sequence shown here is derived from an EMBL/GenBank/DDBJ whole genome shotgun (WGS) entry which is preliminary data.</text>
</comment>
<comment type="subcellular location">
    <subcellularLocation>
        <location evidence="5">Cytoplasm</location>
    </subcellularLocation>
</comment>
<dbReference type="PANTHER" id="PTHR33603:SF1">
    <property type="entry name" value="RIBOSOMAL RNA LARGE SUBUNIT METHYLTRANSFERASE H"/>
    <property type="match status" value="1"/>
</dbReference>
<evidence type="ECO:0000256" key="5">
    <source>
        <dbReference type="HAMAP-Rule" id="MF_00658"/>
    </source>
</evidence>
<comment type="catalytic activity">
    <reaction evidence="5">
        <text>pseudouridine(1915) in 23S rRNA + S-adenosyl-L-methionine = N(3)-methylpseudouridine(1915) in 23S rRNA + S-adenosyl-L-homocysteine + H(+)</text>
        <dbReference type="Rhea" id="RHEA:42752"/>
        <dbReference type="Rhea" id="RHEA-COMP:10221"/>
        <dbReference type="Rhea" id="RHEA-COMP:10222"/>
        <dbReference type="ChEBI" id="CHEBI:15378"/>
        <dbReference type="ChEBI" id="CHEBI:57856"/>
        <dbReference type="ChEBI" id="CHEBI:59789"/>
        <dbReference type="ChEBI" id="CHEBI:65314"/>
        <dbReference type="ChEBI" id="CHEBI:74486"/>
        <dbReference type="EC" id="2.1.1.177"/>
    </reaction>
</comment>
<feature type="binding site" evidence="5">
    <location>
        <position position="89"/>
    </location>
    <ligand>
        <name>S-adenosyl-L-methionine</name>
        <dbReference type="ChEBI" id="CHEBI:59789"/>
    </ligand>
</feature>
<dbReference type="GO" id="GO:0005737">
    <property type="term" value="C:cytoplasm"/>
    <property type="evidence" value="ECO:0007669"/>
    <property type="project" value="UniProtKB-SubCell"/>
</dbReference>
<dbReference type="PANTHER" id="PTHR33603">
    <property type="entry name" value="METHYLTRANSFERASE"/>
    <property type="match status" value="1"/>
</dbReference>